<dbReference type="AlphaFoldDB" id="A0A516GAT7"/>
<evidence type="ECO:0000313" key="3">
    <source>
        <dbReference type="EMBL" id="QDO88644.1"/>
    </source>
</evidence>
<dbReference type="Proteomes" id="UP000315395">
    <property type="component" value="Chromosome"/>
</dbReference>
<gene>
    <name evidence="3" type="ORF">FNH13_10120</name>
</gene>
<dbReference type="RefSeq" id="WP_143783321.1">
    <property type="nucleotide sequence ID" value="NZ_CP041616.1"/>
</dbReference>
<dbReference type="InterPro" id="IPR003615">
    <property type="entry name" value="HNH_nuc"/>
</dbReference>
<dbReference type="EMBL" id="CP041616">
    <property type="protein sequence ID" value="QDO88644.1"/>
    <property type="molecule type" value="Genomic_DNA"/>
</dbReference>
<accession>A0A516GAT7</accession>
<dbReference type="KEGG" id="orz:FNH13_10120"/>
<protein>
    <submittedName>
        <fullName evidence="3">DUF222 domain-containing protein</fullName>
    </submittedName>
</protein>
<evidence type="ECO:0000256" key="1">
    <source>
        <dbReference type="SAM" id="MobiDB-lite"/>
    </source>
</evidence>
<organism evidence="3 4">
    <name type="scientific">Ornithinimicrobium ciconiae</name>
    <dbReference type="NCBI Taxonomy" id="2594265"/>
    <lineage>
        <taxon>Bacteria</taxon>
        <taxon>Bacillati</taxon>
        <taxon>Actinomycetota</taxon>
        <taxon>Actinomycetes</taxon>
        <taxon>Micrococcales</taxon>
        <taxon>Ornithinimicrobiaceae</taxon>
        <taxon>Ornithinimicrobium</taxon>
    </lineage>
</organism>
<evidence type="ECO:0000313" key="4">
    <source>
        <dbReference type="Proteomes" id="UP000315395"/>
    </source>
</evidence>
<proteinExistence type="predicted"/>
<dbReference type="SMART" id="SM00507">
    <property type="entry name" value="HNHc"/>
    <property type="match status" value="1"/>
</dbReference>
<reference evidence="3 4" key="1">
    <citation type="submission" date="2019-07" db="EMBL/GenBank/DDBJ databases">
        <title>complete genome sequencing of Ornithinimicrobium sp. H23M54.</title>
        <authorList>
            <person name="Bae J.-W."/>
            <person name="Lee S.-Y."/>
        </authorList>
    </citation>
    <scope>NUCLEOTIDE SEQUENCE [LARGE SCALE GENOMIC DNA]</scope>
    <source>
        <strain evidence="3 4">H23M54</strain>
    </source>
</reference>
<feature type="region of interest" description="Disordered" evidence="1">
    <location>
        <begin position="478"/>
        <end position="513"/>
    </location>
</feature>
<dbReference type="OrthoDB" id="5241234at2"/>
<dbReference type="CDD" id="cd00085">
    <property type="entry name" value="HNHc"/>
    <property type="match status" value="1"/>
</dbReference>
<feature type="domain" description="HNH nuclease" evidence="2">
    <location>
        <begin position="362"/>
        <end position="412"/>
    </location>
</feature>
<dbReference type="Gene3D" id="1.10.30.50">
    <property type="match status" value="1"/>
</dbReference>
<sequence>MTDTARHTDVDRHTTADEVAGWLQRLATGGDLGPLGEATPAELCDLLGELELLKNATSAAQARVTLLAADVLREEAVDAGTPTTTADKAVARQLGLARRESPHLGSRHIGFARVIVREMPALHSALTAGLIAEWTATQIVAQTACLSLEHRQMVDAHLAGRLGHDSHRALVAAAKAKAYALDPYSFTKRGRKAVGDRRVSVRPAPDVMAIVSGYVPVAQGVACYKALDEAAKAAKSAGDERSMDQIRADIFTQRLTGQSAADDVSVEVGLVMTDLSLLGLDETPARLEGYGPIPAPLARDLLRDLDDGCDTQGDTAQTTGELGTVRERLARQAKVWLRRLYADPATGVLTSQDDRRRAFTGHLRRFLIARDQVCRTPWCDAPVRHVDHVVPWARGGRTTADGGEGMCEACNYAKECSGWSHEVVDLPDGTHRVKITTPTGHSYYSQPPPILPTLADQGRSVPADARGGDADVITLRLKPDKGPPPPGDPHEDGAESSARLARRRAVDRAGGTSPLEAHLAHLLAAA</sequence>
<evidence type="ECO:0000259" key="2">
    <source>
        <dbReference type="SMART" id="SM00507"/>
    </source>
</evidence>
<name>A0A516GAT7_9MICO</name>
<keyword evidence="4" id="KW-1185">Reference proteome</keyword>